<dbReference type="EMBL" id="CP026948">
    <property type="protein sequence ID" value="AWB83967.1"/>
    <property type="molecule type" value="Genomic_DNA"/>
</dbReference>
<keyword evidence="2" id="KW-1185">Reference proteome</keyword>
<protein>
    <submittedName>
        <fullName evidence="1">Thiamine pyrophosphokinase</fullName>
    </submittedName>
</protein>
<dbReference type="InterPro" id="IPR036759">
    <property type="entry name" value="TPK_catalytic_sf"/>
</dbReference>
<dbReference type="NCBIfam" id="NF040608">
    <property type="entry name" value="division_SteA"/>
    <property type="match status" value="1"/>
</dbReference>
<organism evidence="1 2">
    <name type="scientific">Corynebacterium liangguodongii</name>
    <dbReference type="NCBI Taxonomy" id="2079535"/>
    <lineage>
        <taxon>Bacteria</taxon>
        <taxon>Bacillati</taxon>
        <taxon>Actinomycetota</taxon>
        <taxon>Actinomycetes</taxon>
        <taxon>Mycobacteriales</taxon>
        <taxon>Corynebacteriaceae</taxon>
        <taxon>Corynebacterium</taxon>
    </lineage>
</organism>
<accession>A0A2S0WDW2</accession>
<dbReference type="AlphaFoldDB" id="A0A2S0WDW2"/>
<keyword evidence="1" id="KW-0418">Kinase</keyword>
<proteinExistence type="predicted"/>
<dbReference type="InterPro" id="IPR022215">
    <property type="entry name" value="SteA-like_C"/>
</dbReference>
<keyword evidence="1" id="KW-0808">Transferase</keyword>
<reference evidence="2" key="1">
    <citation type="submission" date="2018-01" db="EMBL/GenBank/DDBJ databases">
        <authorList>
            <person name="Li J."/>
        </authorList>
    </citation>
    <scope>NUCLEOTIDE SEQUENCE [LARGE SCALE GENOMIC DNA]</scope>
    <source>
        <strain evidence="2">2184</strain>
    </source>
</reference>
<dbReference type="GO" id="GO:0009229">
    <property type="term" value="P:thiamine diphosphate biosynthetic process"/>
    <property type="evidence" value="ECO:0007669"/>
    <property type="project" value="InterPro"/>
</dbReference>
<dbReference type="SUPFAM" id="SSF63999">
    <property type="entry name" value="Thiamin pyrophosphokinase, catalytic domain"/>
    <property type="match status" value="1"/>
</dbReference>
<dbReference type="Pfam" id="PF12555">
    <property type="entry name" value="SteA-like_C"/>
    <property type="match status" value="1"/>
</dbReference>
<dbReference type="GO" id="GO:0016301">
    <property type="term" value="F:kinase activity"/>
    <property type="evidence" value="ECO:0007669"/>
    <property type="project" value="UniProtKB-KW"/>
</dbReference>
<dbReference type="Proteomes" id="UP000244754">
    <property type="component" value="Chromosome"/>
</dbReference>
<dbReference type="OrthoDB" id="5169996at2"/>
<gene>
    <name evidence="1" type="ORF">C3E79_05300</name>
</gene>
<dbReference type="KEGG" id="clia:C3E79_05300"/>
<dbReference type="GO" id="GO:0005524">
    <property type="term" value="F:ATP binding"/>
    <property type="evidence" value="ECO:0007669"/>
    <property type="project" value="InterPro"/>
</dbReference>
<evidence type="ECO:0000313" key="1">
    <source>
        <dbReference type="EMBL" id="AWB83967.1"/>
    </source>
</evidence>
<dbReference type="InterPro" id="IPR047795">
    <property type="entry name" value="Put_SteA-like"/>
</dbReference>
<dbReference type="GO" id="GO:0004788">
    <property type="term" value="F:thiamine diphosphokinase activity"/>
    <property type="evidence" value="ECO:0007669"/>
    <property type="project" value="InterPro"/>
</dbReference>
<evidence type="ECO:0000313" key="2">
    <source>
        <dbReference type="Proteomes" id="UP000244754"/>
    </source>
</evidence>
<sequence>MTVNSPEVRTVQGRLRDLTAQPTARKLGAGEIAVVDTQDMPRRQAELLVAAKPAAVVNLQRFSSGTVPNYGTHLLLDASIPLVEAVGGQSRTLLRNGKKATIAADGTISVGKKAAGVGEFVDRADVDASFAAAQEGLIDHMEAYFGNTIEFIRAESPLLVDGVGVPELGDTMAGRKVLVVAPEGELRERLSRMRNFIREYSPVIIGVGVAADTLVDLGHDLEFIVGDPADISAEALRSGARVILPADPDGHAAGLERIQDLGVGAMTFPAATQSPTDLAILLAAFHDAELIVTLGGAVDLDQLFAAPGQASPAALLARLKAGRRLVDASVIEELYRIDSPSGVAWAWAILGLLVAVASMILIVGLGGPGEFGENLADTWAQILTRVQGWFD</sequence>
<name>A0A2S0WDW2_9CORY</name>
<dbReference type="RefSeq" id="WP_108403976.1">
    <property type="nucleotide sequence ID" value="NZ_CP026948.1"/>
</dbReference>